<dbReference type="Pfam" id="PF20684">
    <property type="entry name" value="Fung_rhodopsin"/>
    <property type="match status" value="2"/>
</dbReference>
<comment type="similarity">
    <text evidence="5">Belongs to the SAT4 family.</text>
</comment>
<feature type="domain" description="Rhodopsin" evidence="8">
    <location>
        <begin position="40"/>
        <end position="167"/>
    </location>
</feature>
<evidence type="ECO:0000256" key="3">
    <source>
        <dbReference type="ARBA" id="ARBA00022989"/>
    </source>
</evidence>
<dbReference type="GO" id="GO:0016020">
    <property type="term" value="C:membrane"/>
    <property type="evidence" value="ECO:0007669"/>
    <property type="project" value="UniProtKB-SubCell"/>
</dbReference>
<organism evidence="9">
    <name type="scientific">Gaeumannomyces tritici (strain R3-111a-1)</name>
    <name type="common">Wheat and barley take-all root rot fungus</name>
    <name type="synonym">Gaeumannomyces graminis var. tritici</name>
    <dbReference type="NCBI Taxonomy" id="644352"/>
    <lineage>
        <taxon>Eukaryota</taxon>
        <taxon>Fungi</taxon>
        <taxon>Dikarya</taxon>
        <taxon>Ascomycota</taxon>
        <taxon>Pezizomycotina</taxon>
        <taxon>Sordariomycetes</taxon>
        <taxon>Sordariomycetidae</taxon>
        <taxon>Magnaporthales</taxon>
        <taxon>Magnaporthaceae</taxon>
        <taxon>Gaeumannomyces</taxon>
    </lineage>
</organism>
<keyword evidence="2 7" id="KW-0812">Transmembrane</keyword>
<evidence type="ECO:0000256" key="5">
    <source>
        <dbReference type="ARBA" id="ARBA00038359"/>
    </source>
</evidence>
<dbReference type="EMBL" id="GL385399">
    <property type="protein sequence ID" value="EJT72136.1"/>
    <property type="molecule type" value="Genomic_DNA"/>
</dbReference>
<protein>
    <recommendedName>
        <fullName evidence="8">Rhodopsin domain-containing protein</fullName>
    </recommendedName>
</protein>
<dbReference type="EnsemblFungi" id="EJT72136">
    <property type="protein sequence ID" value="EJT72136"/>
    <property type="gene ID" value="GGTG_09003"/>
</dbReference>
<dbReference type="OrthoDB" id="5413793at2759"/>
<evidence type="ECO:0000259" key="8">
    <source>
        <dbReference type="Pfam" id="PF20684"/>
    </source>
</evidence>
<evidence type="ECO:0000256" key="1">
    <source>
        <dbReference type="ARBA" id="ARBA00004141"/>
    </source>
</evidence>
<keyword evidence="3 7" id="KW-1133">Transmembrane helix</keyword>
<feature type="transmembrane region" description="Helical" evidence="7">
    <location>
        <begin position="115"/>
        <end position="138"/>
    </location>
</feature>
<gene>
    <name evidence="10" type="primary">20349461</name>
    <name evidence="9" type="ORF">GGTG_09003</name>
</gene>
<dbReference type="AlphaFoldDB" id="J3P662"/>
<accession>J3P662</accession>
<reference evidence="10" key="4">
    <citation type="journal article" date="2015" name="G3 (Bethesda)">
        <title>Genome sequences of three phytopathogenic species of the Magnaporthaceae family of fungi.</title>
        <authorList>
            <person name="Okagaki L.H."/>
            <person name="Nunes C.C."/>
            <person name="Sailsbery J."/>
            <person name="Clay B."/>
            <person name="Brown D."/>
            <person name="John T."/>
            <person name="Oh Y."/>
            <person name="Young N."/>
            <person name="Fitzgerald M."/>
            <person name="Haas B.J."/>
            <person name="Zeng Q."/>
            <person name="Young S."/>
            <person name="Adiconis X."/>
            <person name="Fan L."/>
            <person name="Levin J.Z."/>
            <person name="Mitchell T.K."/>
            <person name="Okubara P.A."/>
            <person name="Farman M.L."/>
            <person name="Kohn L.M."/>
            <person name="Birren B."/>
            <person name="Ma L.-J."/>
            <person name="Dean R.A."/>
        </authorList>
    </citation>
    <scope>NUCLEOTIDE SEQUENCE</scope>
    <source>
        <strain evidence="10">R3-111a-1</strain>
    </source>
</reference>
<feature type="domain" description="Rhodopsin" evidence="8">
    <location>
        <begin position="238"/>
        <end position="289"/>
    </location>
</feature>
<dbReference type="InterPro" id="IPR049326">
    <property type="entry name" value="Rhodopsin_dom_fungi"/>
</dbReference>
<keyword evidence="11" id="KW-1185">Reference proteome</keyword>
<comment type="subcellular location">
    <subcellularLocation>
        <location evidence="1">Membrane</location>
        <topology evidence="1">Multi-pass membrane protein</topology>
    </subcellularLocation>
</comment>
<dbReference type="GeneID" id="20349461"/>
<dbReference type="Proteomes" id="UP000006039">
    <property type="component" value="Unassembled WGS sequence"/>
</dbReference>
<dbReference type="InterPro" id="IPR052337">
    <property type="entry name" value="SAT4-like"/>
</dbReference>
<feature type="transmembrane region" description="Helical" evidence="7">
    <location>
        <begin position="79"/>
        <end position="103"/>
    </location>
</feature>
<feature type="compositionally biased region" description="Basic and acidic residues" evidence="6">
    <location>
        <begin position="1"/>
        <end position="13"/>
    </location>
</feature>
<evidence type="ECO:0000256" key="7">
    <source>
        <dbReference type="SAM" id="Phobius"/>
    </source>
</evidence>
<evidence type="ECO:0000313" key="11">
    <source>
        <dbReference type="Proteomes" id="UP000006039"/>
    </source>
</evidence>
<dbReference type="HOGENOM" id="CLU_073119_0_0_1"/>
<name>J3P662_GAET3</name>
<dbReference type="PANTHER" id="PTHR33048">
    <property type="entry name" value="PTH11-LIKE INTEGRAL MEMBRANE PROTEIN (AFU_ORTHOLOGUE AFUA_5G11245)"/>
    <property type="match status" value="1"/>
</dbReference>
<sequence length="329" mass="36292">MCNKLEPGHRVPAEEAQGGESCDGGAGSLGHTKNDFRRLLCAAASYIAICTSDALATRYDFGKAISDVAPENLTNMRLFPGIVASITWSFAITSVKGSFAFLYMRFLSHTGRHWVVPLNITVLIFLACQAIEVSVVIFQCVPIESQRRTDIEGASYGLAPMWICDALCVQPCNGPCTAPAAYPRHLEPEIHVNGEESRHHRYALAGTTVSARLLASIPRPQCRIVFADQTILLAWDHSICIISIIRLFAVLKLIRGDDDAYERAIAIIWCQVEAGTLIICSCVPHLHQVAFRIEPIRKLLNLEASSHRTLGQGVVTKSAERWRSRIKKL</sequence>
<evidence type="ECO:0000256" key="6">
    <source>
        <dbReference type="SAM" id="MobiDB-lite"/>
    </source>
</evidence>
<feature type="region of interest" description="Disordered" evidence="6">
    <location>
        <begin position="1"/>
        <end position="24"/>
    </location>
</feature>
<evidence type="ECO:0000256" key="4">
    <source>
        <dbReference type="ARBA" id="ARBA00023136"/>
    </source>
</evidence>
<dbReference type="PANTHER" id="PTHR33048:SF123">
    <property type="entry name" value="INTEGRAL MEMBRANE PROTEIN"/>
    <property type="match status" value="1"/>
</dbReference>
<dbReference type="VEuPathDB" id="FungiDB:GGTG_09003"/>
<reference evidence="9" key="3">
    <citation type="submission" date="2010-09" db="EMBL/GenBank/DDBJ databases">
        <title>Annotation of Gaeumannomyces graminis var. tritici R3-111a-1.</title>
        <authorList>
            <consortium name="The Broad Institute Genome Sequencing Platform"/>
            <person name="Ma L.-J."/>
            <person name="Dead R."/>
            <person name="Young S.K."/>
            <person name="Zeng Q."/>
            <person name="Gargeya S."/>
            <person name="Fitzgerald M."/>
            <person name="Haas B."/>
            <person name="Abouelleil A."/>
            <person name="Alvarado L."/>
            <person name="Arachchi H.M."/>
            <person name="Berlin A."/>
            <person name="Brown A."/>
            <person name="Chapman S.B."/>
            <person name="Chen Z."/>
            <person name="Dunbar C."/>
            <person name="Freedman E."/>
            <person name="Gearin G."/>
            <person name="Gellesch M."/>
            <person name="Goldberg J."/>
            <person name="Griggs A."/>
            <person name="Gujja S."/>
            <person name="Heiman D."/>
            <person name="Howarth C."/>
            <person name="Larson L."/>
            <person name="Lui A."/>
            <person name="MacDonald P.J.P."/>
            <person name="Mehta T."/>
            <person name="Montmayeur A."/>
            <person name="Murphy C."/>
            <person name="Neiman D."/>
            <person name="Pearson M."/>
            <person name="Priest M."/>
            <person name="Roberts A."/>
            <person name="Saif S."/>
            <person name="Shea T."/>
            <person name="Shenoy N."/>
            <person name="Sisk P."/>
            <person name="Stolte C."/>
            <person name="Sykes S."/>
            <person name="Yandava C."/>
            <person name="Wortman J."/>
            <person name="Nusbaum C."/>
            <person name="Birren B."/>
        </authorList>
    </citation>
    <scope>NUCLEOTIDE SEQUENCE</scope>
    <source>
        <strain evidence="9">R3-111a-1</strain>
    </source>
</reference>
<keyword evidence="4 7" id="KW-0472">Membrane</keyword>
<evidence type="ECO:0000313" key="9">
    <source>
        <dbReference type="EMBL" id="EJT72136.1"/>
    </source>
</evidence>
<reference evidence="11" key="1">
    <citation type="submission" date="2010-07" db="EMBL/GenBank/DDBJ databases">
        <title>The genome sequence of Gaeumannomyces graminis var. tritici strain R3-111a-1.</title>
        <authorList>
            <consortium name="The Broad Institute Genome Sequencing Platform"/>
            <person name="Ma L.-J."/>
            <person name="Dead R."/>
            <person name="Young S."/>
            <person name="Zeng Q."/>
            <person name="Koehrsen M."/>
            <person name="Alvarado L."/>
            <person name="Berlin A."/>
            <person name="Chapman S.B."/>
            <person name="Chen Z."/>
            <person name="Freedman E."/>
            <person name="Gellesch M."/>
            <person name="Goldberg J."/>
            <person name="Griggs A."/>
            <person name="Gujja S."/>
            <person name="Heilman E.R."/>
            <person name="Heiman D."/>
            <person name="Hepburn T."/>
            <person name="Howarth C."/>
            <person name="Jen D."/>
            <person name="Larson L."/>
            <person name="Mehta T."/>
            <person name="Neiman D."/>
            <person name="Pearson M."/>
            <person name="Roberts A."/>
            <person name="Saif S."/>
            <person name="Shea T."/>
            <person name="Shenoy N."/>
            <person name="Sisk P."/>
            <person name="Stolte C."/>
            <person name="Sykes S."/>
            <person name="Walk T."/>
            <person name="White J."/>
            <person name="Yandava C."/>
            <person name="Haas B."/>
            <person name="Nusbaum C."/>
            <person name="Birren B."/>
        </authorList>
    </citation>
    <scope>NUCLEOTIDE SEQUENCE [LARGE SCALE GENOMIC DNA]</scope>
    <source>
        <strain evidence="11">R3-111a-1</strain>
    </source>
</reference>
<proteinExistence type="inferred from homology"/>
<reference evidence="10" key="5">
    <citation type="submission" date="2018-04" db="UniProtKB">
        <authorList>
            <consortium name="EnsemblFungi"/>
        </authorList>
    </citation>
    <scope>IDENTIFICATION</scope>
    <source>
        <strain evidence="10">R3-111a-1</strain>
    </source>
</reference>
<dbReference type="eggNOG" id="ENOG502R8IA">
    <property type="taxonomic scope" value="Eukaryota"/>
</dbReference>
<evidence type="ECO:0000256" key="2">
    <source>
        <dbReference type="ARBA" id="ARBA00022692"/>
    </source>
</evidence>
<reference evidence="9" key="2">
    <citation type="submission" date="2010-07" db="EMBL/GenBank/DDBJ databases">
        <authorList>
            <consortium name="The Broad Institute Genome Sequencing Platform"/>
            <consortium name="Broad Institute Genome Sequencing Center for Infectious Disease"/>
            <person name="Ma L.-J."/>
            <person name="Dead R."/>
            <person name="Young S."/>
            <person name="Zeng Q."/>
            <person name="Koehrsen M."/>
            <person name="Alvarado L."/>
            <person name="Berlin A."/>
            <person name="Chapman S.B."/>
            <person name="Chen Z."/>
            <person name="Freedman E."/>
            <person name="Gellesch M."/>
            <person name="Goldberg J."/>
            <person name="Griggs A."/>
            <person name="Gujja S."/>
            <person name="Heilman E.R."/>
            <person name="Heiman D."/>
            <person name="Hepburn T."/>
            <person name="Howarth C."/>
            <person name="Jen D."/>
            <person name="Larson L."/>
            <person name="Mehta T."/>
            <person name="Neiman D."/>
            <person name="Pearson M."/>
            <person name="Roberts A."/>
            <person name="Saif S."/>
            <person name="Shea T."/>
            <person name="Shenoy N."/>
            <person name="Sisk P."/>
            <person name="Stolte C."/>
            <person name="Sykes S."/>
            <person name="Walk T."/>
            <person name="White J."/>
            <person name="Yandava C."/>
            <person name="Haas B."/>
            <person name="Nusbaum C."/>
            <person name="Birren B."/>
        </authorList>
    </citation>
    <scope>NUCLEOTIDE SEQUENCE</scope>
    <source>
        <strain evidence="9">R3-111a-1</strain>
    </source>
</reference>
<evidence type="ECO:0000313" key="10">
    <source>
        <dbReference type="EnsemblFungi" id="EJT72136"/>
    </source>
</evidence>
<dbReference type="RefSeq" id="XP_009225109.1">
    <property type="nucleotide sequence ID" value="XM_009226845.1"/>
</dbReference>